<dbReference type="OrthoDB" id="430436at2759"/>
<evidence type="ECO:0008006" key="5">
    <source>
        <dbReference type="Google" id="ProtNLM"/>
    </source>
</evidence>
<comment type="subcellular location">
    <subcellularLocation>
        <location evidence="1">Mitochondrion outer membrane</location>
        <topology evidence="1">Peripheral membrane protein</topology>
    </subcellularLocation>
</comment>
<sequence>MTTALVIGGTGLVGSHLVKQLSLPNSAFSKVFLIARNASKLNLSDEASAKITPIEVPDFDSVFGPSSDPGQILSKFESGPTHAFCCLGTTRAKAGSAEAFRRVDYDYIYGFGQLCKQIQSKFDNSLESFSLVSSAGASSSSWFLYPRTKGQSEEIISTLLTPVIPRIHILRPGMLKYPIGTDDSRQEKRFVEEVVIKMDPLLEWVGPGKYSINSDDVARAMIKLSTDKSLSKEATTIFENKDLRDLTDNQ</sequence>
<accession>A0A137P932</accession>
<dbReference type="GO" id="GO:0051170">
    <property type="term" value="P:import into nucleus"/>
    <property type="evidence" value="ECO:0007669"/>
    <property type="project" value="TreeGrafter"/>
</dbReference>
<evidence type="ECO:0000256" key="2">
    <source>
        <dbReference type="ARBA" id="ARBA00006617"/>
    </source>
</evidence>
<dbReference type="AlphaFoldDB" id="A0A137P932"/>
<dbReference type="Proteomes" id="UP000070444">
    <property type="component" value="Unassembled WGS sequence"/>
</dbReference>
<dbReference type="Gene3D" id="3.40.50.720">
    <property type="entry name" value="NAD(P)-binding Rossmann-like Domain"/>
    <property type="match status" value="1"/>
</dbReference>
<dbReference type="PANTHER" id="PTHR14097:SF7">
    <property type="entry name" value="OXIDOREDUCTASE HTATIP2"/>
    <property type="match status" value="1"/>
</dbReference>
<comment type="similarity">
    <text evidence="2">Belongs to the FMP52 family.</text>
</comment>
<evidence type="ECO:0000256" key="1">
    <source>
        <dbReference type="ARBA" id="ARBA00004450"/>
    </source>
</evidence>
<name>A0A137P932_CONC2</name>
<keyword evidence="4" id="KW-1185">Reference proteome</keyword>
<protein>
    <recommendedName>
        <fullName evidence="5">NAD(P)-binding domain-containing protein</fullName>
    </recommendedName>
</protein>
<evidence type="ECO:0000313" key="4">
    <source>
        <dbReference type="Proteomes" id="UP000070444"/>
    </source>
</evidence>
<dbReference type="PANTHER" id="PTHR14097">
    <property type="entry name" value="OXIDOREDUCTASE HTATIP2"/>
    <property type="match status" value="1"/>
</dbReference>
<organism evidence="3 4">
    <name type="scientific">Conidiobolus coronatus (strain ATCC 28846 / CBS 209.66 / NRRL 28638)</name>
    <name type="common">Delacroixia coronata</name>
    <dbReference type="NCBI Taxonomy" id="796925"/>
    <lineage>
        <taxon>Eukaryota</taxon>
        <taxon>Fungi</taxon>
        <taxon>Fungi incertae sedis</taxon>
        <taxon>Zoopagomycota</taxon>
        <taxon>Entomophthoromycotina</taxon>
        <taxon>Entomophthoromycetes</taxon>
        <taxon>Entomophthorales</taxon>
        <taxon>Ancylistaceae</taxon>
        <taxon>Conidiobolus</taxon>
    </lineage>
</organism>
<dbReference type="EMBL" id="KQ964473">
    <property type="protein sequence ID" value="KXN71513.1"/>
    <property type="molecule type" value="Genomic_DNA"/>
</dbReference>
<dbReference type="OMA" id="CIENAKA"/>
<gene>
    <name evidence="3" type="ORF">CONCODRAFT_78283</name>
</gene>
<evidence type="ECO:0000313" key="3">
    <source>
        <dbReference type="EMBL" id="KXN71513.1"/>
    </source>
</evidence>
<dbReference type="SUPFAM" id="SSF51735">
    <property type="entry name" value="NAD(P)-binding Rossmann-fold domains"/>
    <property type="match status" value="1"/>
</dbReference>
<proteinExistence type="inferred from homology"/>
<reference evidence="3 4" key="1">
    <citation type="journal article" date="2015" name="Genome Biol. Evol.">
        <title>Phylogenomic analyses indicate that early fungi evolved digesting cell walls of algal ancestors of land plants.</title>
        <authorList>
            <person name="Chang Y."/>
            <person name="Wang S."/>
            <person name="Sekimoto S."/>
            <person name="Aerts A.L."/>
            <person name="Choi C."/>
            <person name="Clum A."/>
            <person name="LaButti K.M."/>
            <person name="Lindquist E.A."/>
            <person name="Yee Ngan C."/>
            <person name="Ohm R.A."/>
            <person name="Salamov A.A."/>
            <person name="Grigoriev I.V."/>
            <person name="Spatafora J.W."/>
            <person name="Berbee M.L."/>
        </authorList>
    </citation>
    <scope>NUCLEOTIDE SEQUENCE [LARGE SCALE GENOMIC DNA]</scope>
    <source>
        <strain evidence="3 4">NRRL 28638</strain>
    </source>
</reference>
<dbReference type="GO" id="GO:0005741">
    <property type="term" value="C:mitochondrial outer membrane"/>
    <property type="evidence" value="ECO:0007669"/>
    <property type="project" value="UniProtKB-SubCell"/>
</dbReference>
<dbReference type="InterPro" id="IPR036291">
    <property type="entry name" value="NAD(P)-bd_dom_sf"/>
</dbReference>
<dbReference type="STRING" id="796925.A0A137P932"/>